<proteinExistence type="predicted"/>
<dbReference type="PROSITE" id="PS51257">
    <property type="entry name" value="PROKAR_LIPOPROTEIN"/>
    <property type="match status" value="1"/>
</dbReference>
<evidence type="ECO:0000313" key="1">
    <source>
        <dbReference type="EMBL" id="KAE8402114.1"/>
    </source>
</evidence>
<keyword evidence="2" id="KW-1185">Reference proteome</keyword>
<reference evidence="1 2" key="1">
    <citation type="submission" date="2019-04" db="EMBL/GenBank/DDBJ databases">
        <authorList>
            <consortium name="DOE Joint Genome Institute"/>
            <person name="Mondo S."/>
            <person name="Kjaerbolling I."/>
            <person name="Vesth T."/>
            <person name="Frisvad J.C."/>
            <person name="Nybo J.L."/>
            <person name="Theobald S."/>
            <person name="Kildgaard S."/>
            <person name="Isbrandt T."/>
            <person name="Kuo A."/>
            <person name="Sato A."/>
            <person name="Lyhne E.K."/>
            <person name="Kogle M.E."/>
            <person name="Wiebenga A."/>
            <person name="Kun R.S."/>
            <person name="Lubbers R.J."/>
            <person name="Makela M.R."/>
            <person name="Barry K."/>
            <person name="Chovatia M."/>
            <person name="Clum A."/>
            <person name="Daum C."/>
            <person name="Haridas S."/>
            <person name="He G."/>
            <person name="LaButti K."/>
            <person name="Lipzen A."/>
            <person name="Riley R."/>
            <person name="Salamov A."/>
            <person name="Simmons B.A."/>
            <person name="Magnuson J.K."/>
            <person name="Henrissat B."/>
            <person name="Mortensen U.H."/>
            <person name="Larsen T.O."/>
            <person name="Devries R.P."/>
            <person name="Grigoriev I.V."/>
            <person name="Machida M."/>
            <person name="Baker S.E."/>
            <person name="Andersen M.R."/>
            <person name="Cantor M.N."/>
            <person name="Hua S.X."/>
        </authorList>
    </citation>
    <scope>NUCLEOTIDE SEQUENCE [LARGE SCALE GENOMIC DNA]</scope>
    <source>
        <strain evidence="1 2">CBS 119388</strain>
    </source>
</reference>
<evidence type="ECO:0000313" key="2">
    <source>
        <dbReference type="Proteomes" id="UP000325579"/>
    </source>
</evidence>
<organism evidence="1 2">
    <name type="scientific">Aspergillus pseudonomiae</name>
    <dbReference type="NCBI Taxonomy" id="1506151"/>
    <lineage>
        <taxon>Eukaryota</taxon>
        <taxon>Fungi</taxon>
        <taxon>Dikarya</taxon>
        <taxon>Ascomycota</taxon>
        <taxon>Pezizomycotina</taxon>
        <taxon>Eurotiomycetes</taxon>
        <taxon>Eurotiomycetidae</taxon>
        <taxon>Eurotiales</taxon>
        <taxon>Aspergillaceae</taxon>
        <taxon>Aspergillus</taxon>
        <taxon>Aspergillus subgen. Circumdati</taxon>
    </lineage>
</organism>
<sequence>MAIERVRIQTAVPLGHTGFCIADCHCPAPCVWVSCICLVYARSVFVVLGGFGQSNSARLHHDPATHTYIYLPLASRHIYVKPTTEVPRPLKLQKIHGKSQRHKLSHRLTLKYKKGRG</sequence>
<dbReference type="EMBL" id="ML736792">
    <property type="protein sequence ID" value="KAE8402114.1"/>
    <property type="molecule type" value="Genomic_DNA"/>
</dbReference>
<name>A0A5N7D6X3_9EURO</name>
<protein>
    <submittedName>
        <fullName evidence="1">Uncharacterized protein</fullName>
    </submittedName>
</protein>
<dbReference type="AlphaFoldDB" id="A0A5N7D6X3"/>
<gene>
    <name evidence="1" type="ORF">BDV37DRAFT_165943</name>
</gene>
<accession>A0A5N7D6X3</accession>
<dbReference type="Proteomes" id="UP000325579">
    <property type="component" value="Unassembled WGS sequence"/>
</dbReference>
<dbReference type="RefSeq" id="XP_031939433.1">
    <property type="nucleotide sequence ID" value="XM_032079248.1"/>
</dbReference>
<dbReference type="GeneID" id="43663939"/>